<sequence length="420" mass="47938">MSYECVNNTNSESLNNSNKVIHKRWIFNLKKIKDKLKSFSGPIGLLIALMIYTAVGGLVFQQLELPSELARLEQIRETILTRRNYLINRILNNSDLSSLPNMMKVELHSYELAIQEAAQGGFFMKFIDEIESSDNSKNLTSVLTDRWNILQAVFFASTVLTTIGYGNVVPSTIQGRIFCIFFAFVGIPLTLTVIANWGKLFADVVRNLTVKLHSKLPSFLTFYIPADIIKRRYLGAFAAMIFLFLYLSLGAALFMIWEKDWSFFDGFYFCFVTMTTIGFGDLIPKKPKYMLLCTLYILVGLALTSTIIELIRRQYAESWQQLQVLSGLLGETLKKLSEQAGAKNVCSRSTTSELKKIFTIISLAKLRTATSSKYSDEIITQKQEWEDVEAFFRDFKDNKNLYFGNFKKPILKVIIYESSV</sequence>
<keyword evidence="6" id="KW-0631">Potassium channel</keyword>
<evidence type="ECO:0000256" key="2">
    <source>
        <dbReference type="ARBA" id="ARBA00006666"/>
    </source>
</evidence>
<keyword evidence="11 12" id="KW-0407">Ion channel</keyword>
<organism evidence="15 16">
    <name type="scientific">Aphidius gifuensis</name>
    <name type="common">Parasitoid wasp</name>
    <dbReference type="NCBI Taxonomy" id="684658"/>
    <lineage>
        <taxon>Eukaryota</taxon>
        <taxon>Metazoa</taxon>
        <taxon>Ecdysozoa</taxon>
        <taxon>Arthropoda</taxon>
        <taxon>Hexapoda</taxon>
        <taxon>Insecta</taxon>
        <taxon>Pterygota</taxon>
        <taxon>Neoptera</taxon>
        <taxon>Endopterygota</taxon>
        <taxon>Hymenoptera</taxon>
        <taxon>Apocrita</taxon>
        <taxon>Ichneumonoidea</taxon>
        <taxon>Braconidae</taxon>
        <taxon>Aphidiinae</taxon>
        <taxon>Aphidius</taxon>
    </lineage>
</organism>
<proteinExistence type="inferred from homology"/>
<keyword evidence="5 12" id="KW-0812">Transmembrane</keyword>
<reference evidence="15 16" key="1">
    <citation type="submission" date="2020-08" db="EMBL/GenBank/DDBJ databases">
        <title>Aphidius gifuensis genome sequencing and assembly.</title>
        <authorList>
            <person name="Du Z."/>
        </authorList>
    </citation>
    <scope>NUCLEOTIDE SEQUENCE [LARGE SCALE GENOMIC DNA]</scope>
    <source>
        <strain evidence="15">YNYX2018</strain>
        <tissue evidence="15">Adults</tissue>
    </source>
</reference>
<keyword evidence="16" id="KW-1185">Reference proteome</keyword>
<keyword evidence="8 13" id="KW-1133">Transmembrane helix</keyword>
<keyword evidence="4" id="KW-0633">Potassium transport</keyword>
<dbReference type="InterPro" id="IPR003092">
    <property type="entry name" value="2pore_dom_K_chnl_TASK"/>
</dbReference>
<comment type="caution">
    <text evidence="15">The sequence shown here is derived from an EMBL/GenBank/DDBJ whole genome shotgun (WGS) entry which is preliminary data.</text>
</comment>
<dbReference type="OrthoDB" id="297496at2759"/>
<dbReference type="Proteomes" id="UP000639338">
    <property type="component" value="Unassembled WGS sequence"/>
</dbReference>
<feature type="transmembrane region" description="Helical" evidence="13">
    <location>
        <begin position="233"/>
        <end position="256"/>
    </location>
</feature>
<evidence type="ECO:0000256" key="8">
    <source>
        <dbReference type="ARBA" id="ARBA00022989"/>
    </source>
</evidence>
<evidence type="ECO:0000256" key="4">
    <source>
        <dbReference type="ARBA" id="ARBA00022538"/>
    </source>
</evidence>
<evidence type="ECO:0000256" key="12">
    <source>
        <dbReference type="RuleBase" id="RU003857"/>
    </source>
</evidence>
<evidence type="ECO:0000256" key="13">
    <source>
        <dbReference type="SAM" id="Phobius"/>
    </source>
</evidence>
<evidence type="ECO:0000313" key="16">
    <source>
        <dbReference type="Proteomes" id="UP000639338"/>
    </source>
</evidence>
<name>A0A834XRX4_APHGI</name>
<feature type="transmembrane region" description="Helical" evidence="13">
    <location>
        <begin position="263"/>
        <end position="283"/>
    </location>
</feature>
<comment type="subcellular location">
    <subcellularLocation>
        <location evidence="1">Membrane</location>
        <topology evidence="1">Multi-pass membrane protein</topology>
    </subcellularLocation>
</comment>
<dbReference type="PRINTS" id="PR01095">
    <property type="entry name" value="TASKCHANNEL"/>
</dbReference>
<feature type="transmembrane region" description="Helical" evidence="13">
    <location>
        <begin position="39"/>
        <end position="60"/>
    </location>
</feature>
<feature type="transmembrane region" description="Helical" evidence="13">
    <location>
        <begin position="177"/>
        <end position="198"/>
    </location>
</feature>
<dbReference type="GO" id="GO:0022841">
    <property type="term" value="F:potassium ion leak channel activity"/>
    <property type="evidence" value="ECO:0007669"/>
    <property type="project" value="TreeGrafter"/>
</dbReference>
<evidence type="ECO:0000256" key="3">
    <source>
        <dbReference type="ARBA" id="ARBA00022448"/>
    </source>
</evidence>
<dbReference type="PANTHER" id="PTHR11003">
    <property type="entry name" value="POTASSIUM CHANNEL, SUBFAMILY K"/>
    <property type="match status" value="1"/>
</dbReference>
<evidence type="ECO:0000256" key="5">
    <source>
        <dbReference type="ARBA" id="ARBA00022692"/>
    </source>
</evidence>
<dbReference type="EMBL" id="JACMRX010000004">
    <property type="protein sequence ID" value="KAF7990655.1"/>
    <property type="molecule type" value="Genomic_DNA"/>
</dbReference>
<dbReference type="AlphaFoldDB" id="A0A834XRX4"/>
<dbReference type="GO" id="GO:0030322">
    <property type="term" value="P:stabilization of membrane potential"/>
    <property type="evidence" value="ECO:0007669"/>
    <property type="project" value="TreeGrafter"/>
</dbReference>
<evidence type="ECO:0000259" key="14">
    <source>
        <dbReference type="Pfam" id="PF07885"/>
    </source>
</evidence>
<dbReference type="Gene3D" id="1.10.287.70">
    <property type="match status" value="1"/>
</dbReference>
<feature type="transmembrane region" description="Helical" evidence="13">
    <location>
        <begin position="147"/>
        <end position="165"/>
    </location>
</feature>
<dbReference type="InterPro" id="IPR013099">
    <property type="entry name" value="K_chnl_dom"/>
</dbReference>
<evidence type="ECO:0000256" key="1">
    <source>
        <dbReference type="ARBA" id="ARBA00004141"/>
    </source>
</evidence>
<evidence type="ECO:0000256" key="7">
    <source>
        <dbReference type="ARBA" id="ARBA00022958"/>
    </source>
</evidence>
<evidence type="ECO:0000313" key="15">
    <source>
        <dbReference type="EMBL" id="KAF7990655.1"/>
    </source>
</evidence>
<feature type="transmembrane region" description="Helical" evidence="13">
    <location>
        <begin position="289"/>
        <end position="311"/>
    </location>
</feature>
<evidence type="ECO:0000256" key="11">
    <source>
        <dbReference type="ARBA" id="ARBA00023303"/>
    </source>
</evidence>
<feature type="domain" description="Potassium channel" evidence="14">
    <location>
        <begin position="144"/>
        <end position="201"/>
    </location>
</feature>
<keyword evidence="7" id="KW-0630">Potassium</keyword>
<feature type="domain" description="Potassium channel" evidence="14">
    <location>
        <begin position="241"/>
        <end position="313"/>
    </location>
</feature>
<dbReference type="InterPro" id="IPR003280">
    <property type="entry name" value="2pore_dom_K_chnl"/>
</dbReference>
<evidence type="ECO:0000256" key="10">
    <source>
        <dbReference type="ARBA" id="ARBA00023136"/>
    </source>
</evidence>
<keyword evidence="3 12" id="KW-0813">Transport</keyword>
<comment type="similarity">
    <text evidence="2 12">Belongs to the two pore domain potassium channel (TC 1.A.1.8) family.</text>
</comment>
<dbReference type="GO" id="GO:0005886">
    <property type="term" value="C:plasma membrane"/>
    <property type="evidence" value="ECO:0007669"/>
    <property type="project" value="TreeGrafter"/>
</dbReference>
<dbReference type="Pfam" id="PF07885">
    <property type="entry name" value="Ion_trans_2"/>
    <property type="match status" value="2"/>
</dbReference>
<protein>
    <recommendedName>
        <fullName evidence="14">Potassium channel domain-containing protein</fullName>
    </recommendedName>
</protein>
<dbReference type="PRINTS" id="PR01333">
    <property type="entry name" value="2POREKCHANEL"/>
</dbReference>
<evidence type="ECO:0000256" key="9">
    <source>
        <dbReference type="ARBA" id="ARBA00023065"/>
    </source>
</evidence>
<keyword evidence="9 12" id="KW-0406">Ion transport</keyword>
<dbReference type="SUPFAM" id="SSF81324">
    <property type="entry name" value="Voltage-gated potassium channels"/>
    <property type="match status" value="2"/>
</dbReference>
<gene>
    <name evidence="15" type="ORF">HCN44_000460</name>
</gene>
<evidence type="ECO:0000256" key="6">
    <source>
        <dbReference type="ARBA" id="ARBA00022826"/>
    </source>
</evidence>
<dbReference type="GO" id="GO:0015271">
    <property type="term" value="F:outward rectifier potassium channel activity"/>
    <property type="evidence" value="ECO:0007669"/>
    <property type="project" value="TreeGrafter"/>
</dbReference>
<keyword evidence="10 13" id="KW-0472">Membrane</keyword>
<accession>A0A834XRX4</accession>
<dbReference type="PANTHER" id="PTHR11003:SF142">
    <property type="entry name" value="POTASSIUM CHANNEL DOMAIN-CONTAINING PROTEIN"/>
    <property type="match status" value="1"/>
</dbReference>